<reference evidence="5 6" key="1">
    <citation type="submission" date="2017-06" db="EMBL/GenBank/DDBJ databases">
        <authorList>
            <person name="Kim H.J."/>
            <person name="Triplett B.A."/>
        </authorList>
    </citation>
    <scope>NUCLEOTIDE SEQUENCE [LARGE SCALE GENOMIC DNA]</scope>
    <source>
        <strain evidence="5 6">DSM 13116</strain>
    </source>
</reference>
<feature type="domain" description="4Fe-4S ferredoxin-type" evidence="4">
    <location>
        <begin position="7"/>
        <end position="35"/>
    </location>
</feature>
<sequence>MPGQDLHEVLLDLSRCNACSGCSGVCPEIFGWDEDMERPYLRRHFATHDEVREAIALCPKRCISAEGWPEEDY</sequence>
<dbReference type="AlphaFoldDB" id="A0A239A2X1"/>
<keyword evidence="1" id="KW-0479">Metal-binding</keyword>
<name>A0A239A2X1_9BACT</name>
<dbReference type="PROSITE" id="PS00198">
    <property type="entry name" value="4FE4S_FER_1"/>
    <property type="match status" value="1"/>
</dbReference>
<dbReference type="GO" id="GO:0051536">
    <property type="term" value="F:iron-sulfur cluster binding"/>
    <property type="evidence" value="ECO:0007669"/>
    <property type="project" value="UniProtKB-KW"/>
</dbReference>
<protein>
    <submittedName>
        <fullName evidence="5">Ferredoxin</fullName>
    </submittedName>
</protein>
<dbReference type="Pfam" id="PF13370">
    <property type="entry name" value="Fer4_13"/>
    <property type="match status" value="1"/>
</dbReference>
<evidence type="ECO:0000256" key="3">
    <source>
        <dbReference type="ARBA" id="ARBA00023014"/>
    </source>
</evidence>
<dbReference type="RefSeq" id="WP_089273883.1">
    <property type="nucleotide sequence ID" value="NZ_FZOC01000003.1"/>
</dbReference>
<keyword evidence="6" id="KW-1185">Reference proteome</keyword>
<accession>A0A239A2X1</accession>
<evidence type="ECO:0000256" key="2">
    <source>
        <dbReference type="ARBA" id="ARBA00023004"/>
    </source>
</evidence>
<proteinExistence type="predicted"/>
<keyword evidence="2" id="KW-0408">Iron</keyword>
<evidence type="ECO:0000313" key="5">
    <source>
        <dbReference type="EMBL" id="SNR89985.1"/>
    </source>
</evidence>
<dbReference type="GO" id="GO:0046872">
    <property type="term" value="F:metal ion binding"/>
    <property type="evidence" value="ECO:0007669"/>
    <property type="project" value="UniProtKB-KW"/>
</dbReference>
<evidence type="ECO:0000313" key="6">
    <source>
        <dbReference type="Proteomes" id="UP000198324"/>
    </source>
</evidence>
<dbReference type="InterPro" id="IPR017896">
    <property type="entry name" value="4Fe4S_Fe-S-bd"/>
</dbReference>
<dbReference type="OrthoDB" id="5471967at2"/>
<dbReference type="Proteomes" id="UP000198324">
    <property type="component" value="Unassembled WGS sequence"/>
</dbReference>
<dbReference type="SUPFAM" id="SSF54862">
    <property type="entry name" value="4Fe-4S ferredoxins"/>
    <property type="match status" value="1"/>
</dbReference>
<evidence type="ECO:0000256" key="1">
    <source>
        <dbReference type="ARBA" id="ARBA00022723"/>
    </source>
</evidence>
<dbReference type="Gene3D" id="3.30.70.20">
    <property type="match status" value="1"/>
</dbReference>
<dbReference type="PROSITE" id="PS51379">
    <property type="entry name" value="4FE4S_FER_2"/>
    <property type="match status" value="1"/>
</dbReference>
<gene>
    <name evidence="5" type="ORF">SAMN04488503_1795</name>
</gene>
<dbReference type="InterPro" id="IPR017900">
    <property type="entry name" value="4Fe4S_Fe_S_CS"/>
</dbReference>
<evidence type="ECO:0000259" key="4">
    <source>
        <dbReference type="PROSITE" id="PS51379"/>
    </source>
</evidence>
<organism evidence="5 6">
    <name type="scientific">Humidesulfovibrio mexicanus</name>
    <dbReference type="NCBI Taxonomy" id="147047"/>
    <lineage>
        <taxon>Bacteria</taxon>
        <taxon>Pseudomonadati</taxon>
        <taxon>Thermodesulfobacteriota</taxon>
        <taxon>Desulfovibrionia</taxon>
        <taxon>Desulfovibrionales</taxon>
        <taxon>Desulfovibrionaceae</taxon>
        <taxon>Humidesulfovibrio</taxon>
    </lineage>
</organism>
<dbReference type="EMBL" id="FZOC01000003">
    <property type="protein sequence ID" value="SNR89985.1"/>
    <property type="molecule type" value="Genomic_DNA"/>
</dbReference>
<keyword evidence="3" id="KW-0411">Iron-sulfur</keyword>